<dbReference type="AlphaFoldDB" id="A0A7E4VC52"/>
<keyword evidence="2" id="KW-0677">Repeat</keyword>
<keyword evidence="5" id="KW-1185">Reference proteome</keyword>
<dbReference type="InterPro" id="IPR002048">
    <property type="entry name" value="EF_hand_dom"/>
</dbReference>
<dbReference type="SUPFAM" id="SSF47473">
    <property type="entry name" value="EF-hand"/>
    <property type="match status" value="1"/>
</dbReference>
<evidence type="ECO:0000256" key="1">
    <source>
        <dbReference type="ARBA" id="ARBA00022723"/>
    </source>
</evidence>
<feature type="domain" description="EF-hand" evidence="4">
    <location>
        <begin position="61"/>
        <end position="96"/>
    </location>
</feature>
<sequence length="230" mass="25844">MQKINVNSSACFASAGGLSILNISPSTMDEADVKRKAERDFRATNDPIEKIRFKCLMRGASGIKDFARIFRIADVDENNSLSKEELLRITQVYQLKLSEAEVNAAFEKIDKDGSGSISFDEFLLALRPPLNKNRLALIERAFAKLDKSGDGVVTVEDLNGVYDCTKHPKFVSGEWTKEKVFTEFLKNFEIGGHVDGKVTKEEFTNYYAGISSAIDTDVYFDLMMRNAWKL</sequence>
<evidence type="ECO:0000259" key="4">
    <source>
        <dbReference type="PROSITE" id="PS50222"/>
    </source>
</evidence>
<dbReference type="InterPro" id="IPR011992">
    <property type="entry name" value="EF-hand-dom_pair"/>
</dbReference>
<evidence type="ECO:0000313" key="6">
    <source>
        <dbReference type="WBParaSite" id="Pan_g19050.t1"/>
    </source>
</evidence>
<dbReference type="PROSITE" id="PS50222">
    <property type="entry name" value="EF_HAND_2"/>
    <property type="match status" value="3"/>
</dbReference>
<name>A0A7E4VC52_PANRE</name>
<dbReference type="Pfam" id="PF13499">
    <property type="entry name" value="EF-hand_7"/>
    <property type="match status" value="1"/>
</dbReference>
<dbReference type="Pfam" id="PF13202">
    <property type="entry name" value="EF-hand_5"/>
    <property type="match status" value="1"/>
</dbReference>
<dbReference type="PANTHER" id="PTHR34524:SF6">
    <property type="entry name" value="CALCYPHOSINE LIKE"/>
    <property type="match status" value="1"/>
</dbReference>
<reference evidence="5" key="1">
    <citation type="journal article" date="2013" name="Genetics">
        <title>The draft genome and transcriptome of Panagrellus redivivus are shaped by the harsh demands of a free-living lifestyle.</title>
        <authorList>
            <person name="Srinivasan J."/>
            <person name="Dillman A.R."/>
            <person name="Macchietto M.G."/>
            <person name="Heikkinen L."/>
            <person name="Lakso M."/>
            <person name="Fracchia K.M."/>
            <person name="Antoshechkin I."/>
            <person name="Mortazavi A."/>
            <person name="Wong G."/>
            <person name="Sternberg P.W."/>
        </authorList>
    </citation>
    <scope>NUCLEOTIDE SEQUENCE [LARGE SCALE GENOMIC DNA]</scope>
    <source>
        <strain evidence="5">MT8872</strain>
    </source>
</reference>
<dbReference type="WBParaSite" id="Pan_g19050.t1">
    <property type="protein sequence ID" value="Pan_g19050.t1"/>
    <property type="gene ID" value="Pan_g19050"/>
</dbReference>
<dbReference type="Gene3D" id="1.10.238.10">
    <property type="entry name" value="EF-hand"/>
    <property type="match status" value="2"/>
</dbReference>
<dbReference type="SMART" id="SM00054">
    <property type="entry name" value="EFh"/>
    <property type="match status" value="3"/>
</dbReference>
<dbReference type="Proteomes" id="UP000492821">
    <property type="component" value="Unassembled WGS sequence"/>
</dbReference>
<evidence type="ECO:0000256" key="2">
    <source>
        <dbReference type="ARBA" id="ARBA00022737"/>
    </source>
</evidence>
<dbReference type="InterPro" id="IPR051581">
    <property type="entry name" value="Ca-bind"/>
</dbReference>
<reference evidence="6" key="2">
    <citation type="submission" date="2020-10" db="UniProtKB">
        <authorList>
            <consortium name="WormBaseParasite"/>
        </authorList>
    </citation>
    <scope>IDENTIFICATION</scope>
</reference>
<dbReference type="CDD" id="cd00051">
    <property type="entry name" value="EFh"/>
    <property type="match status" value="1"/>
</dbReference>
<feature type="domain" description="EF-hand" evidence="4">
    <location>
        <begin position="133"/>
        <end position="168"/>
    </location>
</feature>
<organism evidence="5 6">
    <name type="scientific">Panagrellus redivivus</name>
    <name type="common">Microworm</name>
    <dbReference type="NCBI Taxonomy" id="6233"/>
    <lineage>
        <taxon>Eukaryota</taxon>
        <taxon>Metazoa</taxon>
        <taxon>Ecdysozoa</taxon>
        <taxon>Nematoda</taxon>
        <taxon>Chromadorea</taxon>
        <taxon>Rhabditida</taxon>
        <taxon>Tylenchina</taxon>
        <taxon>Panagrolaimomorpha</taxon>
        <taxon>Panagrolaimoidea</taxon>
        <taxon>Panagrolaimidae</taxon>
        <taxon>Panagrellus</taxon>
    </lineage>
</organism>
<keyword evidence="3" id="KW-0106">Calcium</keyword>
<evidence type="ECO:0000256" key="3">
    <source>
        <dbReference type="ARBA" id="ARBA00022837"/>
    </source>
</evidence>
<keyword evidence="1" id="KW-0479">Metal-binding</keyword>
<feature type="domain" description="EF-hand" evidence="4">
    <location>
        <begin position="97"/>
        <end position="132"/>
    </location>
</feature>
<dbReference type="InterPro" id="IPR018247">
    <property type="entry name" value="EF_Hand_1_Ca_BS"/>
</dbReference>
<protein>
    <submittedName>
        <fullName evidence="6">Calcyphosin-like protein</fullName>
    </submittedName>
</protein>
<accession>A0A7E4VC52</accession>
<dbReference type="PANTHER" id="PTHR34524">
    <property type="entry name" value="CALCYPHOSIN"/>
    <property type="match status" value="1"/>
</dbReference>
<evidence type="ECO:0000313" key="5">
    <source>
        <dbReference type="Proteomes" id="UP000492821"/>
    </source>
</evidence>
<dbReference type="GO" id="GO:0005509">
    <property type="term" value="F:calcium ion binding"/>
    <property type="evidence" value="ECO:0007669"/>
    <property type="project" value="InterPro"/>
</dbReference>
<proteinExistence type="predicted"/>
<dbReference type="PROSITE" id="PS00018">
    <property type="entry name" value="EF_HAND_1"/>
    <property type="match status" value="3"/>
</dbReference>